<dbReference type="InterPro" id="IPR050901">
    <property type="entry name" value="BP-dep_ABC_trans_perm"/>
</dbReference>
<comment type="similarity">
    <text evidence="2">Belongs to the binding-protein-dependent transport system permease family. MalFG subfamily.</text>
</comment>
<keyword evidence="6 9" id="KW-0812">Transmembrane</keyword>
<organism evidence="11 12">
    <name type="scientific">Nesterenkonia cremea</name>
    <dbReference type="NCBI Taxonomy" id="1882340"/>
    <lineage>
        <taxon>Bacteria</taxon>
        <taxon>Bacillati</taxon>
        <taxon>Actinomycetota</taxon>
        <taxon>Actinomycetes</taxon>
        <taxon>Micrococcales</taxon>
        <taxon>Micrococcaceae</taxon>
        <taxon>Nesterenkonia</taxon>
    </lineage>
</organism>
<keyword evidence="3 9" id="KW-0813">Transport</keyword>
<keyword evidence="12" id="KW-1185">Reference proteome</keyword>
<evidence type="ECO:0000256" key="9">
    <source>
        <dbReference type="RuleBase" id="RU363032"/>
    </source>
</evidence>
<keyword evidence="4" id="KW-1003">Cell membrane</keyword>
<dbReference type="GO" id="GO:0015423">
    <property type="term" value="F:ABC-type maltose transporter activity"/>
    <property type="evidence" value="ECO:0007669"/>
    <property type="project" value="TreeGrafter"/>
</dbReference>
<dbReference type="Gene3D" id="1.10.3720.10">
    <property type="entry name" value="MetI-like"/>
    <property type="match status" value="1"/>
</dbReference>
<dbReference type="PANTHER" id="PTHR32243:SF50">
    <property type="entry name" value="MALTOSE_MALTODEXTRIN TRANSPORT SYSTEM PERMEASE PROTEIN MALG"/>
    <property type="match status" value="1"/>
</dbReference>
<reference evidence="11" key="1">
    <citation type="journal article" date="2014" name="Int. J. Syst. Evol. Microbiol.">
        <title>Complete genome sequence of Corynebacterium casei LMG S-19264T (=DSM 44701T), isolated from a smear-ripened cheese.</title>
        <authorList>
            <consortium name="US DOE Joint Genome Institute (JGI-PGF)"/>
            <person name="Walter F."/>
            <person name="Albersmeier A."/>
            <person name="Kalinowski J."/>
            <person name="Ruckert C."/>
        </authorList>
    </citation>
    <scope>NUCLEOTIDE SEQUENCE</scope>
    <source>
        <strain evidence="11">CGMCC 1.15388</strain>
    </source>
</reference>
<evidence type="ECO:0000256" key="6">
    <source>
        <dbReference type="ARBA" id="ARBA00022692"/>
    </source>
</evidence>
<dbReference type="CDD" id="cd06261">
    <property type="entry name" value="TM_PBP2"/>
    <property type="match status" value="1"/>
</dbReference>
<dbReference type="RefSeq" id="WP_188684499.1">
    <property type="nucleotide sequence ID" value="NZ_BMIS01000006.1"/>
</dbReference>
<evidence type="ECO:0000256" key="3">
    <source>
        <dbReference type="ARBA" id="ARBA00022448"/>
    </source>
</evidence>
<dbReference type="Pfam" id="PF00528">
    <property type="entry name" value="BPD_transp_1"/>
    <property type="match status" value="1"/>
</dbReference>
<evidence type="ECO:0000256" key="2">
    <source>
        <dbReference type="ARBA" id="ARBA00009047"/>
    </source>
</evidence>
<keyword evidence="7 9" id="KW-1133">Transmembrane helix</keyword>
<keyword evidence="8 9" id="KW-0472">Membrane</keyword>
<dbReference type="EMBL" id="BMIS01000006">
    <property type="protein sequence ID" value="GGE69529.1"/>
    <property type="molecule type" value="Genomic_DNA"/>
</dbReference>
<evidence type="ECO:0000256" key="5">
    <source>
        <dbReference type="ARBA" id="ARBA00022597"/>
    </source>
</evidence>
<protein>
    <submittedName>
        <fullName evidence="11">Sugar ABC transporter permease</fullName>
    </submittedName>
</protein>
<dbReference type="PROSITE" id="PS50928">
    <property type="entry name" value="ABC_TM1"/>
    <property type="match status" value="1"/>
</dbReference>
<proteinExistence type="inferred from homology"/>
<evidence type="ECO:0000256" key="7">
    <source>
        <dbReference type="ARBA" id="ARBA00022989"/>
    </source>
</evidence>
<dbReference type="PANTHER" id="PTHR32243">
    <property type="entry name" value="MALTOSE TRANSPORT SYSTEM PERMEASE-RELATED"/>
    <property type="match status" value="1"/>
</dbReference>
<evidence type="ECO:0000259" key="10">
    <source>
        <dbReference type="PROSITE" id="PS50928"/>
    </source>
</evidence>
<feature type="transmembrane region" description="Helical" evidence="9">
    <location>
        <begin position="260"/>
        <end position="281"/>
    </location>
</feature>
<feature type="transmembrane region" description="Helical" evidence="9">
    <location>
        <begin position="201"/>
        <end position="224"/>
    </location>
</feature>
<feature type="domain" description="ABC transmembrane type-1" evidence="10">
    <location>
        <begin position="83"/>
        <end position="281"/>
    </location>
</feature>
<dbReference type="GO" id="GO:0042956">
    <property type="term" value="P:maltodextrin transmembrane transport"/>
    <property type="evidence" value="ECO:0007669"/>
    <property type="project" value="TreeGrafter"/>
</dbReference>
<feature type="transmembrane region" description="Helical" evidence="9">
    <location>
        <begin position="29"/>
        <end position="51"/>
    </location>
</feature>
<evidence type="ECO:0000313" key="11">
    <source>
        <dbReference type="EMBL" id="GGE69529.1"/>
    </source>
</evidence>
<reference evidence="11" key="2">
    <citation type="submission" date="2020-09" db="EMBL/GenBank/DDBJ databases">
        <authorList>
            <person name="Sun Q."/>
            <person name="Zhou Y."/>
        </authorList>
    </citation>
    <scope>NUCLEOTIDE SEQUENCE</scope>
    <source>
        <strain evidence="11">CGMCC 1.15388</strain>
    </source>
</reference>
<feature type="transmembrane region" description="Helical" evidence="9">
    <location>
        <begin position="79"/>
        <end position="108"/>
    </location>
</feature>
<keyword evidence="5" id="KW-0762">Sugar transport</keyword>
<dbReference type="GO" id="GO:0005886">
    <property type="term" value="C:plasma membrane"/>
    <property type="evidence" value="ECO:0007669"/>
    <property type="project" value="UniProtKB-SubCell"/>
</dbReference>
<comment type="caution">
    <text evidence="11">The sequence shown here is derived from an EMBL/GenBank/DDBJ whole genome shotgun (WGS) entry which is preliminary data.</text>
</comment>
<evidence type="ECO:0000313" key="12">
    <source>
        <dbReference type="Proteomes" id="UP000633136"/>
    </source>
</evidence>
<dbReference type="SUPFAM" id="SSF161098">
    <property type="entry name" value="MetI-like"/>
    <property type="match status" value="1"/>
</dbReference>
<feature type="transmembrane region" description="Helical" evidence="9">
    <location>
        <begin position="157"/>
        <end position="180"/>
    </location>
</feature>
<dbReference type="AlphaFoldDB" id="A0A917ERA6"/>
<sequence>MSENTLSAHGRSGRSGVARWFAELGWRHLVAVIASAVAVFPIIYIVSASLAERGTLTGSNELFRTITFSHYAGLGDTYFWTWVVNTLVIGLVTAVGTVLMGAAAAYAFSRFRFTGRRAGLATLLVLQMFPQVLAFVAIFILVLGLREVVPVLGLNSQLALIFVYLGGALGVNTFLIYGFFNTIPRDLDEAARIDGASHAQIYWTIILPLVRPVLAVVGLLAFIATFSDFVLARLILVSEERWTLAVGLYSWVAGELDANWGLFAAGAVISAAPVLILFLALQRYIVGGLTAGAVKG</sequence>
<dbReference type="Proteomes" id="UP000633136">
    <property type="component" value="Unassembled WGS sequence"/>
</dbReference>
<evidence type="ECO:0000256" key="1">
    <source>
        <dbReference type="ARBA" id="ARBA00004651"/>
    </source>
</evidence>
<accession>A0A917ERA6</accession>
<evidence type="ECO:0000256" key="8">
    <source>
        <dbReference type="ARBA" id="ARBA00023136"/>
    </source>
</evidence>
<name>A0A917ERA6_9MICC</name>
<dbReference type="InterPro" id="IPR035906">
    <property type="entry name" value="MetI-like_sf"/>
</dbReference>
<evidence type="ECO:0000256" key="4">
    <source>
        <dbReference type="ARBA" id="ARBA00022475"/>
    </source>
</evidence>
<dbReference type="InterPro" id="IPR000515">
    <property type="entry name" value="MetI-like"/>
</dbReference>
<comment type="subcellular location">
    <subcellularLocation>
        <location evidence="1 9">Cell membrane</location>
        <topology evidence="1 9">Multi-pass membrane protein</topology>
    </subcellularLocation>
</comment>
<gene>
    <name evidence="11" type="ORF">GCM10011401_16100</name>
</gene>
<feature type="transmembrane region" description="Helical" evidence="9">
    <location>
        <begin position="120"/>
        <end position="145"/>
    </location>
</feature>